<evidence type="ECO:0000313" key="1">
    <source>
        <dbReference type="EMBL" id="MED6249612.1"/>
    </source>
</evidence>
<name>A0ABU7BG26_9TELE</name>
<protein>
    <submittedName>
        <fullName evidence="1">Uncharacterized protein</fullName>
    </submittedName>
</protein>
<gene>
    <name evidence="1" type="ORF">ATANTOWER_017028</name>
</gene>
<organism evidence="1 2">
    <name type="scientific">Ataeniobius toweri</name>
    <dbReference type="NCBI Taxonomy" id="208326"/>
    <lineage>
        <taxon>Eukaryota</taxon>
        <taxon>Metazoa</taxon>
        <taxon>Chordata</taxon>
        <taxon>Craniata</taxon>
        <taxon>Vertebrata</taxon>
        <taxon>Euteleostomi</taxon>
        <taxon>Actinopterygii</taxon>
        <taxon>Neopterygii</taxon>
        <taxon>Teleostei</taxon>
        <taxon>Neoteleostei</taxon>
        <taxon>Acanthomorphata</taxon>
        <taxon>Ovalentaria</taxon>
        <taxon>Atherinomorphae</taxon>
        <taxon>Cyprinodontiformes</taxon>
        <taxon>Goodeidae</taxon>
        <taxon>Ataeniobius</taxon>
    </lineage>
</organism>
<accession>A0ABU7BG26</accession>
<comment type="caution">
    <text evidence="1">The sequence shown here is derived from an EMBL/GenBank/DDBJ whole genome shotgun (WGS) entry which is preliminary data.</text>
</comment>
<sequence length="111" mass="12068">MYKTVLLSSKFSRNPTPLIRIGSVFFSCVLREIKSKIKVTSEPIRTTDGVYSSVEAVLSPTLKPLLCSSAPSICRGPVGASRTGHTGRTLQQFPFKEFPFHVGNQKNPAAG</sequence>
<dbReference type="EMBL" id="JAHUTI010052694">
    <property type="protein sequence ID" value="MED6249612.1"/>
    <property type="molecule type" value="Genomic_DNA"/>
</dbReference>
<evidence type="ECO:0000313" key="2">
    <source>
        <dbReference type="Proteomes" id="UP001345963"/>
    </source>
</evidence>
<reference evidence="1 2" key="1">
    <citation type="submission" date="2021-07" db="EMBL/GenBank/DDBJ databases">
        <authorList>
            <person name="Palmer J.M."/>
        </authorList>
    </citation>
    <scope>NUCLEOTIDE SEQUENCE [LARGE SCALE GENOMIC DNA]</scope>
    <source>
        <strain evidence="1 2">AT_MEX2019</strain>
        <tissue evidence="1">Muscle</tissue>
    </source>
</reference>
<proteinExistence type="predicted"/>
<keyword evidence="2" id="KW-1185">Reference proteome</keyword>
<dbReference type="Proteomes" id="UP001345963">
    <property type="component" value="Unassembled WGS sequence"/>
</dbReference>